<dbReference type="SUPFAM" id="SSF55174">
    <property type="entry name" value="Alpha-L RNA-binding motif"/>
    <property type="match status" value="1"/>
</dbReference>
<dbReference type="GO" id="GO:0004730">
    <property type="term" value="F:pseudouridylate synthase activity"/>
    <property type="evidence" value="ECO:0007669"/>
    <property type="project" value="UniProtKB-EC"/>
</dbReference>
<comment type="similarity">
    <text evidence="1">Belongs to the pseudouridine synthase RluA family.</text>
</comment>
<dbReference type="AlphaFoldDB" id="A0A1W1BC58"/>
<dbReference type="PROSITE" id="PS50889">
    <property type="entry name" value="S4"/>
    <property type="match status" value="1"/>
</dbReference>
<dbReference type="SUPFAM" id="SSF55120">
    <property type="entry name" value="Pseudouridine synthase"/>
    <property type="match status" value="1"/>
</dbReference>
<accession>A0A1W1BC58</accession>
<organism evidence="3">
    <name type="scientific">hydrothermal vent metagenome</name>
    <dbReference type="NCBI Taxonomy" id="652676"/>
    <lineage>
        <taxon>unclassified sequences</taxon>
        <taxon>metagenomes</taxon>
        <taxon>ecological metagenomes</taxon>
    </lineage>
</organism>
<feature type="domain" description="Pseudouridine synthase RsuA/RluA-like" evidence="2">
    <location>
        <begin position="78"/>
        <end position="228"/>
    </location>
</feature>
<dbReference type="EMBL" id="FPHB01000013">
    <property type="protein sequence ID" value="SFV51190.1"/>
    <property type="molecule type" value="Genomic_DNA"/>
</dbReference>
<dbReference type="CDD" id="cd02869">
    <property type="entry name" value="PseudoU_synth_RluA_like"/>
    <property type="match status" value="1"/>
</dbReference>
<name>A0A1W1BC58_9ZZZZ</name>
<dbReference type="InterPro" id="IPR006145">
    <property type="entry name" value="PsdUridine_synth_RsuA/RluA"/>
</dbReference>
<dbReference type="GO" id="GO:0009982">
    <property type="term" value="F:pseudouridine synthase activity"/>
    <property type="evidence" value="ECO:0007669"/>
    <property type="project" value="InterPro"/>
</dbReference>
<dbReference type="PANTHER" id="PTHR21600:SF44">
    <property type="entry name" value="RIBOSOMAL LARGE SUBUNIT PSEUDOURIDINE SYNTHASE D"/>
    <property type="match status" value="1"/>
</dbReference>
<dbReference type="PANTHER" id="PTHR21600">
    <property type="entry name" value="MITOCHONDRIAL RNA PSEUDOURIDINE SYNTHASE"/>
    <property type="match status" value="1"/>
</dbReference>
<dbReference type="GO" id="GO:0000455">
    <property type="term" value="P:enzyme-directed rRNA pseudouridine synthesis"/>
    <property type="evidence" value="ECO:0007669"/>
    <property type="project" value="TreeGrafter"/>
</dbReference>
<reference evidence="3" key="1">
    <citation type="submission" date="2016-10" db="EMBL/GenBank/DDBJ databases">
        <authorList>
            <person name="de Groot N.N."/>
        </authorList>
    </citation>
    <scope>NUCLEOTIDE SEQUENCE</scope>
</reference>
<dbReference type="EC" id="4.2.1.70" evidence="3"/>
<evidence type="ECO:0000259" key="2">
    <source>
        <dbReference type="Pfam" id="PF00849"/>
    </source>
</evidence>
<dbReference type="CDD" id="cd00165">
    <property type="entry name" value="S4"/>
    <property type="match status" value="1"/>
</dbReference>
<dbReference type="Pfam" id="PF00849">
    <property type="entry name" value="PseudoU_synth_2"/>
    <property type="match status" value="1"/>
</dbReference>
<evidence type="ECO:0000256" key="1">
    <source>
        <dbReference type="ARBA" id="ARBA00010876"/>
    </source>
</evidence>
<proteinExistence type="inferred from homology"/>
<protein>
    <submittedName>
        <fullName evidence="3">Putative ribosomal pseudouridine synthase</fullName>
        <ecNumber evidence="3">4.2.1.70</ecNumber>
    </submittedName>
</protein>
<dbReference type="GO" id="GO:0003723">
    <property type="term" value="F:RNA binding"/>
    <property type="evidence" value="ECO:0007669"/>
    <property type="project" value="InterPro"/>
</dbReference>
<gene>
    <name evidence="3" type="ORF">MNB_SM-7-145</name>
</gene>
<dbReference type="Gene3D" id="3.30.2350.10">
    <property type="entry name" value="Pseudouridine synthase"/>
    <property type="match status" value="1"/>
</dbReference>
<evidence type="ECO:0000313" key="3">
    <source>
        <dbReference type="EMBL" id="SFV51190.1"/>
    </source>
</evidence>
<keyword evidence="3" id="KW-0456">Lyase</keyword>
<dbReference type="InterPro" id="IPR050188">
    <property type="entry name" value="RluA_PseudoU_synthase"/>
</dbReference>
<dbReference type="InterPro" id="IPR020103">
    <property type="entry name" value="PsdUridine_synth_cat_dom_sf"/>
</dbReference>
<sequence>MPFVVKKLFAKERIKLFLYLMRELGYTQKEAQRLISKGRVFVDGEPFVKTGGYIEGEFELVEFEPISKGLQPIIEEEHFVVFDKPTGLLVHPQNRHSPYTLIDELRYQYGKSANITHRIDQETSGIVLCAKTKRSEIDIKYLFENRLIQKSYLAIVCGKVEDKLTIDAPLLTTKHKHTAVRNLVVVDHQKGKPSLTTVTPLKYFKDLDMTLVEAKPHTGRQHQIRVHLFHVKHPIVGDPVYGQNEANMIKYFDRKLTKEERVKNTKSSRLMLHAQSLHFSLYGKEYHIESKADFIAHALKHVKQSLQTTV</sequence>